<dbReference type="Proteomes" id="UP000256964">
    <property type="component" value="Unassembled WGS sequence"/>
</dbReference>
<dbReference type="Gene3D" id="1.25.40.20">
    <property type="entry name" value="Ankyrin repeat-containing domain"/>
    <property type="match status" value="1"/>
</dbReference>
<dbReference type="Pfam" id="PF12796">
    <property type="entry name" value="Ank_2"/>
    <property type="match status" value="1"/>
</dbReference>
<dbReference type="SUPFAM" id="SSF48403">
    <property type="entry name" value="Ankyrin repeat"/>
    <property type="match status" value="1"/>
</dbReference>
<feature type="repeat" description="ANK" evidence="3">
    <location>
        <begin position="64"/>
        <end position="97"/>
    </location>
</feature>
<keyword evidence="6" id="KW-1185">Reference proteome</keyword>
<dbReference type="EMBL" id="KZ857424">
    <property type="protein sequence ID" value="RDX46823.1"/>
    <property type="molecule type" value="Genomic_DNA"/>
</dbReference>
<name>A0A371D2T1_9APHY</name>
<dbReference type="PANTHER" id="PTHR24134:SF9">
    <property type="entry name" value="ANKYRIN REPEAT AND SOCS BOX PROTEIN 8"/>
    <property type="match status" value="1"/>
</dbReference>
<feature type="repeat" description="ANK" evidence="3">
    <location>
        <begin position="99"/>
        <end position="135"/>
    </location>
</feature>
<feature type="compositionally biased region" description="Acidic residues" evidence="4">
    <location>
        <begin position="170"/>
        <end position="179"/>
    </location>
</feature>
<proteinExistence type="predicted"/>
<feature type="compositionally biased region" description="Polar residues" evidence="4">
    <location>
        <begin position="156"/>
        <end position="169"/>
    </location>
</feature>
<feature type="compositionally biased region" description="Gly residues" evidence="4">
    <location>
        <begin position="180"/>
        <end position="189"/>
    </location>
</feature>
<dbReference type="PROSITE" id="PS50297">
    <property type="entry name" value="ANK_REP_REGION"/>
    <property type="match status" value="1"/>
</dbReference>
<evidence type="ECO:0000256" key="4">
    <source>
        <dbReference type="SAM" id="MobiDB-lite"/>
    </source>
</evidence>
<sequence length="189" mass="20521">MASDGASNNERLIAAARSDNEDMLLEVFEEGNFDINAQDGKHWYGLQELSPACQKMVHVIPSPSRSIALHYAASHGYLEILEHLLEYDGCDVDLQNRIEKATPLHLALQIDDPETRAAVVSSLLEAGADTKIKDKNGETPLDLVPPEDTKLRSLFRKSQAQASIAQSDVANDDDDDEDGSGSGSGSDDE</sequence>
<dbReference type="InterPro" id="IPR036770">
    <property type="entry name" value="Ankyrin_rpt-contain_sf"/>
</dbReference>
<evidence type="ECO:0000256" key="2">
    <source>
        <dbReference type="ARBA" id="ARBA00023043"/>
    </source>
</evidence>
<dbReference type="STRING" id="139420.A0A371D2T1"/>
<evidence type="ECO:0000256" key="1">
    <source>
        <dbReference type="ARBA" id="ARBA00022737"/>
    </source>
</evidence>
<dbReference type="AlphaFoldDB" id="A0A371D2T1"/>
<accession>A0A371D2T1</accession>
<evidence type="ECO:0000313" key="6">
    <source>
        <dbReference type="Proteomes" id="UP000256964"/>
    </source>
</evidence>
<reference evidence="5 6" key="1">
    <citation type="journal article" date="2018" name="Biotechnol. Biofuels">
        <title>Integrative visual omics of the white-rot fungus Polyporus brumalis exposes the biotechnological potential of its oxidative enzymes for delignifying raw plant biomass.</title>
        <authorList>
            <person name="Miyauchi S."/>
            <person name="Rancon A."/>
            <person name="Drula E."/>
            <person name="Hage H."/>
            <person name="Chaduli D."/>
            <person name="Favel A."/>
            <person name="Grisel S."/>
            <person name="Henrissat B."/>
            <person name="Herpoel-Gimbert I."/>
            <person name="Ruiz-Duenas F.J."/>
            <person name="Chevret D."/>
            <person name="Hainaut M."/>
            <person name="Lin J."/>
            <person name="Wang M."/>
            <person name="Pangilinan J."/>
            <person name="Lipzen A."/>
            <person name="Lesage-Meessen L."/>
            <person name="Navarro D."/>
            <person name="Riley R."/>
            <person name="Grigoriev I.V."/>
            <person name="Zhou S."/>
            <person name="Raouche S."/>
            <person name="Rosso M.N."/>
        </authorList>
    </citation>
    <scope>NUCLEOTIDE SEQUENCE [LARGE SCALE GENOMIC DNA]</scope>
    <source>
        <strain evidence="5 6">BRFM 1820</strain>
    </source>
</reference>
<keyword evidence="1" id="KW-0677">Repeat</keyword>
<feature type="region of interest" description="Disordered" evidence="4">
    <location>
        <begin position="156"/>
        <end position="189"/>
    </location>
</feature>
<dbReference type="InterPro" id="IPR002110">
    <property type="entry name" value="Ankyrin_rpt"/>
</dbReference>
<gene>
    <name evidence="5" type="ORF">OH76DRAFT_820514</name>
</gene>
<dbReference type="PANTHER" id="PTHR24134">
    <property type="entry name" value="ANKYRIN REPEAT-CONTAINING PROTEIN DDB_G0279043"/>
    <property type="match status" value="1"/>
</dbReference>
<evidence type="ECO:0000313" key="5">
    <source>
        <dbReference type="EMBL" id="RDX46823.1"/>
    </source>
</evidence>
<dbReference type="PROSITE" id="PS50088">
    <property type="entry name" value="ANK_REPEAT"/>
    <property type="match status" value="2"/>
</dbReference>
<evidence type="ECO:0000256" key="3">
    <source>
        <dbReference type="PROSITE-ProRule" id="PRU00023"/>
    </source>
</evidence>
<organism evidence="5 6">
    <name type="scientific">Lentinus brumalis</name>
    <dbReference type="NCBI Taxonomy" id="2498619"/>
    <lineage>
        <taxon>Eukaryota</taxon>
        <taxon>Fungi</taxon>
        <taxon>Dikarya</taxon>
        <taxon>Basidiomycota</taxon>
        <taxon>Agaricomycotina</taxon>
        <taxon>Agaricomycetes</taxon>
        <taxon>Polyporales</taxon>
        <taxon>Polyporaceae</taxon>
        <taxon>Lentinus</taxon>
    </lineage>
</organism>
<protein>
    <submittedName>
        <fullName evidence="5">Ankyrin</fullName>
    </submittedName>
</protein>
<dbReference type="OrthoDB" id="9995210at2759"/>
<dbReference type="SMART" id="SM00248">
    <property type="entry name" value="ANK"/>
    <property type="match status" value="3"/>
</dbReference>
<keyword evidence="2 3" id="KW-0040">ANK repeat</keyword>